<protein>
    <submittedName>
        <fullName evidence="1">Receptor-like protein kinase</fullName>
    </submittedName>
</protein>
<proteinExistence type="predicted"/>
<keyword evidence="2" id="KW-1185">Reference proteome</keyword>
<comment type="caution">
    <text evidence="1">The sequence shown here is derived from an EMBL/GenBank/DDBJ whole genome shotgun (WGS) entry which is preliminary data.</text>
</comment>
<gene>
    <name evidence="1" type="ORF">KPL71_018110</name>
</gene>
<dbReference type="Proteomes" id="UP000829398">
    <property type="component" value="Chromosome 6"/>
</dbReference>
<sequence length="1041" mass="115459">MEYQFLNSKWFWLHFLKFIHILWTTPGLKSAIIEVDDKLALIDFKSHITQDPLQIMSSWNDSIHFCNWVGVTCSPSNERVTALKLESKQLVGSIPPSVGNLTCLKVINLQENNFHGQIPDEIGRLQQLQDLNLTYNYLSGSIPSNLSHCRELRVFDTSANGLIGQIPDQRSSLEKLEIIRLGRNNLTGNIPAWIGNFSSLHVLWLALNDFHGNIPIELGQLSGLGIFQLYGNFLSGMIPSSIYNTSSIHYISVTQNQLHGQLPSDVGLTLPNLEIFAGGVNYFTLFQPWDFSHFMRILYLVSSLLPFIISHLYTISLTQNQLHGQLPTDVGLTLPNLKIFAGGVNYFTGSIPVSLSNASNLQVLDFAENGLTGTIPENFGSLKDLVRLNFDQNELGSREIGDLNFLKFLANCTSLEVLGLAQNGFGGEMPISIANLSTHLRILTMGYNLMHGNIPVGIENLVNLSLLGLEGNKLSGRVPEVIGRLNKLEGLELNANKFSGFMPSSLGNLTVLSRLLMEENRFEGSIPPSLGNCKKLQVLNLSSNNLNGTIPKEVVSLSSLSISLVMSHNSLIGSLPPEVGKLTNLVELDVSYNRLSGEIPSSLDSCIRLERLYLGNNSFKGTIPVSLKSLRGLAELDLSCNNLSGKVPQFFSKLLSLRHLNLSYNELDGEISREGIFANASAISIVGNDKLCGGIQKLQLPECSRKNPRKRLSLKIVIPVTISVPIFILLLAALSAPPSNEWQSGLSYLEISNATDNYSEENLIGSGSFGSVYKGTLADGKTAAIKVLKLQQQGALKSFIDECNALSSIRHRNILKIVSSCSSVDYEGIDFKALVFEFMQNGNLDRWLHPSTDEYCHFKKLSLMQRLNIVIDVASALDYLHNHYDTPIAHCDLKPSNVLLDEDMTAHVEYINGHVSILGDIYSYGILLLEIFTGKRPIDDMFKDDLSIHKFVLMALPSHVMNVLDLSMLLEEENDHEKHEEEDLFPDIESQVAQKKLEECLVSVMRIGVMRSAASPRDRVGMKFVVNNLQAIRSKIRLREE</sequence>
<name>A0ACB8JVN1_CITSI</name>
<evidence type="ECO:0000313" key="2">
    <source>
        <dbReference type="Proteomes" id="UP000829398"/>
    </source>
</evidence>
<dbReference type="EMBL" id="CM039175">
    <property type="protein sequence ID" value="KAH9736440.1"/>
    <property type="molecule type" value="Genomic_DNA"/>
</dbReference>
<organism evidence="1 2">
    <name type="scientific">Citrus sinensis</name>
    <name type="common">Sweet orange</name>
    <name type="synonym">Citrus aurantium var. sinensis</name>
    <dbReference type="NCBI Taxonomy" id="2711"/>
    <lineage>
        <taxon>Eukaryota</taxon>
        <taxon>Viridiplantae</taxon>
        <taxon>Streptophyta</taxon>
        <taxon>Embryophyta</taxon>
        <taxon>Tracheophyta</taxon>
        <taxon>Spermatophyta</taxon>
        <taxon>Magnoliopsida</taxon>
        <taxon>eudicotyledons</taxon>
        <taxon>Gunneridae</taxon>
        <taxon>Pentapetalae</taxon>
        <taxon>rosids</taxon>
        <taxon>malvids</taxon>
        <taxon>Sapindales</taxon>
        <taxon>Rutaceae</taxon>
        <taxon>Aurantioideae</taxon>
        <taxon>Citrus</taxon>
    </lineage>
</organism>
<reference evidence="2" key="1">
    <citation type="journal article" date="2023" name="Hortic. Res.">
        <title>A chromosome-level phased genome enabling allele-level studies in sweet orange: a case study on citrus Huanglongbing tolerance.</title>
        <authorList>
            <person name="Wu B."/>
            <person name="Yu Q."/>
            <person name="Deng Z."/>
            <person name="Duan Y."/>
            <person name="Luo F."/>
            <person name="Gmitter F. Jr."/>
        </authorList>
    </citation>
    <scope>NUCLEOTIDE SEQUENCE [LARGE SCALE GENOMIC DNA]</scope>
    <source>
        <strain evidence="2">cv. Valencia</strain>
    </source>
</reference>
<evidence type="ECO:0000313" key="1">
    <source>
        <dbReference type="EMBL" id="KAH9736440.1"/>
    </source>
</evidence>
<accession>A0ACB8JVN1</accession>